<comment type="caution">
    <text evidence="2">The sequence shown here is derived from an EMBL/GenBank/DDBJ whole genome shotgun (WGS) entry which is preliminary data.</text>
</comment>
<reference evidence="2" key="2">
    <citation type="submission" date="2021-09" db="EMBL/GenBank/DDBJ databases">
        <authorList>
            <person name="Jia N."/>
            <person name="Wang J."/>
            <person name="Shi W."/>
            <person name="Du L."/>
            <person name="Sun Y."/>
            <person name="Zhan W."/>
            <person name="Jiang J."/>
            <person name="Wang Q."/>
            <person name="Zhang B."/>
            <person name="Ji P."/>
            <person name="Sakyi L.B."/>
            <person name="Cui X."/>
            <person name="Yuan T."/>
            <person name="Jiang B."/>
            <person name="Yang W."/>
            <person name="Lam T.T.-Y."/>
            <person name="Chang Q."/>
            <person name="Ding S."/>
            <person name="Wang X."/>
            <person name="Zhu J."/>
            <person name="Ruan X."/>
            <person name="Zhao L."/>
            <person name="Wei J."/>
            <person name="Que T."/>
            <person name="Du C."/>
            <person name="Cheng J."/>
            <person name="Dai P."/>
            <person name="Han X."/>
            <person name="Huang E."/>
            <person name="Gao Y."/>
            <person name="Liu J."/>
            <person name="Shao H."/>
            <person name="Ye R."/>
            <person name="Li L."/>
            <person name="Wei W."/>
            <person name="Wang X."/>
            <person name="Wang C."/>
            <person name="Huo Q."/>
            <person name="Li W."/>
            <person name="Guo W."/>
            <person name="Chen H."/>
            <person name="Chen S."/>
            <person name="Zhou L."/>
            <person name="Zhou L."/>
            <person name="Ni X."/>
            <person name="Tian J."/>
            <person name="Zhou Y."/>
            <person name="Sheng Y."/>
            <person name="Liu T."/>
            <person name="Pan Y."/>
            <person name="Xia L."/>
            <person name="Li J."/>
            <person name="Zhao F."/>
            <person name="Cao W."/>
        </authorList>
    </citation>
    <scope>NUCLEOTIDE SEQUENCE</scope>
    <source>
        <strain evidence="2">Rsan-2018</strain>
        <tissue evidence="2">Larvae</tissue>
    </source>
</reference>
<name>A0A9D4PJT1_RHISA</name>
<dbReference type="PANTHER" id="PTHR46888:SF1">
    <property type="entry name" value="RIBONUCLEASE H"/>
    <property type="match status" value="1"/>
</dbReference>
<proteinExistence type="predicted"/>
<dbReference type="AlphaFoldDB" id="A0A9D4PJT1"/>
<dbReference type="EMBL" id="JABSTV010001253">
    <property type="protein sequence ID" value="KAH7943592.1"/>
    <property type="molecule type" value="Genomic_DNA"/>
</dbReference>
<reference evidence="2" key="1">
    <citation type="journal article" date="2020" name="Cell">
        <title>Large-Scale Comparative Analyses of Tick Genomes Elucidate Their Genetic Diversity and Vector Capacities.</title>
        <authorList>
            <consortium name="Tick Genome and Microbiome Consortium (TIGMIC)"/>
            <person name="Jia N."/>
            <person name="Wang J."/>
            <person name="Shi W."/>
            <person name="Du L."/>
            <person name="Sun Y."/>
            <person name="Zhan W."/>
            <person name="Jiang J.F."/>
            <person name="Wang Q."/>
            <person name="Zhang B."/>
            <person name="Ji P."/>
            <person name="Bell-Sakyi L."/>
            <person name="Cui X.M."/>
            <person name="Yuan T.T."/>
            <person name="Jiang B.G."/>
            <person name="Yang W.F."/>
            <person name="Lam T.T."/>
            <person name="Chang Q.C."/>
            <person name="Ding S.J."/>
            <person name="Wang X.J."/>
            <person name="Zhu J.G."/>
            <person name="Ruan X.D."/>
            <person name="Zhao L."/>
            <person name="Wei J.T."/>
            <person name="Ye R.Z."/>
            <person name="Que T.C."/>
            <person name="Du C.H."/>
            <person name="Zhou Y.H."/>
            <person name="Cheng J.X."/>
            <person name="Dai P.F."/>
            <person name="Guo W.B."/>
            <person name="Han X.H."/>
            <person name="Huang E.J."/>
            <person name="Li L.F."/>
            <person name="Wei W."/>
            <person name="Gao Y.C."/>
            <person name="Liu J.Z."/>
            <person name="Shao H.Z."/>
            <person name="Wang X."/>
            <person name="Wang C.C."/>
            <person name="Yang T.C."/>
            <person name="Huo Q.B."/>
            <person name="Li W."/>
            <person name="Chen H.Y."/>
            <person name="Chen S.E."/>
            <person name="Zhou L.G."/>
            <person name="Ni X.B."/>
            <person name="Tian J.H."/>
            <person name="Sheng Y."/>
            <person name="Liu T."/>
            <person name="Pan Y.S."/>
            <person name="Xia L.Y."/>
            <person name="Li J."/>
            <person name="Zhao F."/>
            <person name="Cao W.C."/>
        </authorList>
    </citation>
    <scope>NUCLEOTIDE SEQUENCE</scope>
    <source>
        <strain evidence="2">Rsan-2018</strain>
    </source>
</reference>
<organism evidence="2 3">
    <name type="scientific">Rhipicephalus sanguineus</name>
    <name type="common">Brown dog tick</name>
    <name type="synonym">Ixodes sanguineus</name>
    <dbReference type="NCBI Taxonomy" id="34632"/>
    <lineage>
        <taxon>Eukaryota</taxon>
        <taxon>Metazoa</taxon>
        <taxon>Ecdysozoa</taxon>
        <taxon>Arthropoda</taxon>
        <taxon>Chelicerata</taxon>
        <taxon>Arachnida</taxon>
        <taxon>Acari</taxon>
        <taxon>Parasitiformes</taxon>
        <taxon>Ixodida</taxon>
        <taxon>Ixodoidea</taxon>
        <taxon>Ixodidae</taxon>
        <taxon>Rhipicephalinae</taxon>
        <taxon>Rhipicephalus</taxon>
        <taxon>Rhipicephalus</taxon>
    </lineage>
</organism>
<protein>
    <submittedName>
        <fullName evidence="2">Uncharacterized protein</fullName>
    </submittedName>
</protein>
<dbReference type="PANTHER" id="PTHR46888">
    <property type="entry name" value="ZINC KNUCKLE DOMAINCONTAINING PROTEIN-RELATED"/>
    <property type="match status" value="1"/>
</dbReference>
<sequence length="513" mass="58057">MSDLSQLRTKIYWRSRTGSPLPERPLDEAKLWSSSSSSQNFTSPAVHRQCWEDPASIDERPATFRFVSDQRLGTYRKRVRGSYFTENSPLKLLGEQSSVKLRHDIESTSGANAYAVLSSPCGNVSGAFPKFRADGEVPLWFESVESSLEAYSVPRDFWGRITRIFPLIAERVPYLSTRRTPEQHRDFHTLKGVVLEELKLPAAEYQRRFITATKRRKETWKTFVTRLESYLKFYVEARGTSTFRRLVELLAADQIKAGLTEQAVKYAKLREGEDWFTASELARLLKMFQEATGEDAVRRWKYNDLGRCIAEKYPDMAWDVQALEHVFGSVEGINGALPPVPLREDRARDRVRGRAKRRHRVQAGTLRVRPTSTHEPRASTVERVPRAQSSGINGRGVDLRDFPRADEAPSYGVDRWSTHDAFDSATPSAPKQTAGTLRVRPTSTHEPRASTVERVPRAQSSGISGHGVDLRDFPRADEAPSYGIDRWSTHDAFDSATPSAPTTNCTPLVDYFS</sequence>
<dbReference type="VEuPathDB" id="VectorBase:RSAN_052471"/>
<feature type="compositionally biased region" description="Polar residues" evidence="1">
    <location>
        <begin position="425"/>
        <end position="435"/>
    </location>
</feature>
<keyword evidence="3" id="KW-1185">Reference proteome</keyword>
<accession>A0A9D4PJT1</accession>
<feature type="region of interest" description="Disordered" evidence="1">
    <location>
        <begin position="368"/>
        <end position="403"/>
    </location>
</feature>
<feature type="region of interest" description="Disordered" evidence="1">
    <location>
        <begin position="422"/>
        <end position="474"/>
    </location>
</feature>
<evidence type="ECO:0000256" key="1">
    <source>
        <dbReference type="SAM" id="MobiDB-lite"/>
    </source>
</evidence>
<gene>
    <name evidence="2" type="ORF">HPB52_009383</name>
</gene>
<evidence type="ECO:0000313" key="2">
    <source>
        <dbReference type="EMBL" id="KAH7943592.1"/>
    </source>
</evidence>
<evidence type="ECO:0000313" key="3">
    <source>
        <dbReference type="Proteomes" id="UP000821837"/>
    </source>
</evidence>
<dbReference type="Proteomes" id="UP000821837">
    <property type="component" value="Unassembled WGS sequence"/>
</dbReference>